<dbReference type="Pfam" id="PF00888">
    <property type="entry name" value="Cullin"/>
    <property type="match status" value="2"/>
</dbReference>
<dbReference type="SUPFAM" id="SSF74788">
    <property type="entry name" value="Cullin repeat-like"/>
    <property type="match status" value="2"/>
</dbReference>
<feature type="region of interest" description="Disordered" evidence="8">
    <location>
        <begin position="19"/>
        <end position="40"/>
    </location>
</feature>
<dbReference type="InterPro" id="IPR036388">
    <property type="entry name" value="WH-like_DNA-bd_sf"/>
</dbReference>
<evidence type="ECO:0000256" key="4">
    <source>
        <dbReference type="ARBA" id="ARBA00022786"/>
    </source>
</evidence>
<dbReference type="GO" id="GO:0006511">
    <property type="term" value="P:ubiquitin-dependent protein catabolic process"/>
    <property type="evidence" value="ECO:0007669"/>
    <property type="project" value="InterPro"/>
</dbReference>
<evidence type="ECO:0000259" key="9">
    <source>
        <dbReference type="PROSITE" id="PS50069"/>
    </source>
</evidence>
<evidence type="ECO:0000256" key="2">
    <source>
        <dbReference type="ARBA" id="ARBA00006019"/>
    </source>
</evidence>
<evidence type="ECO:0000256" key="3">
    <source>
        <dbReference type="ARBA" id="ARBA00022499"/>
    </source>
</evidence>
<dbReference type="FunFam" id="1.20.1310.10:FF:000002">
    <property type="entry name" value="cullin-3 isoform X1"/>
    <property type="match status" value="1"/>
</dbReference>
<dbReference type="SMART" id="SM00884">
    <property type="entry name" value="Cullin_Nedd8"/>
    <property type="match status" value="2"/>
</dbReference>
<dbReference type="PANTHER" id="PTHR11932">
    <property type="entry name" value="CULLIN"/>
    <property type="match status" value="1"/>
</dbReference>
<dbReference type="Proteomes" id="UP000887566">
    <property type="component" value="Unplaced"/>
</dbReference>
<reference evidence="11" key="1">
    <citation type="submission" date="2022-11" db="UniProtKB">
        <authorList>
            <consortium name="WormBaseParasite"/>
        </authorList>
    </citation>
    <scope>IDENTIFICATION</scope>
</reference>
<dbReference type="Gene3D" id="1.10.10.10">
    <property type="entry name" value="Winged helix-like DNA-binding domain superfamily/Winged helix DNA-binding domain"/>
    <property type="match status" value="2"/>
</dbReference>
<accession>A0A914W5X7</accession>
<dbReference type="FunFam" id="1.20.1310.10:FF:000019">
    <property type="entry name" value="Cullin 1"/>
    <property type="match status" value="1"/>
</dbReference>
<feature type="compositionally biased region" description="Polar residues" evidence="8">
    <location>
        <begin position="24"/>
        <end position="33"/>
    </location>
</feature>
<keyword evidence="10" id="KW-1185">Reference proteome</keyword>
<dbReference type="InterPro" id="IPR016159">
    <property type="entry name" value="Cullin_repeat-like_dom_sf"/>
</dbReference>
<dbReference type="InterPro" id="IPR001373">
    <property type="entry name" value="Cullin_N"/>
</dbReference>
<sequence length="981" mass="112590">MSGNDSLSQFFLNTSSKCERWSGGTLSRESTTAKPAEKQKSDEIAMTSLAGCDDTPLSLVDLWTDLERGLNQLYIQRIRMEPSSSRRYVYLHAHVCMYCISVGSSSDSRSPSFGRGIELYRKLEDFFKNFVNGVLELALVTWKQHFFNDVHNNVASAILKLIERERLGETINTNLISGVMKCYVELGINETEGVSNSQVERDAKVRKLHVYRDTFEKLFLEDTEAFYTKEAADFIANNPVTEYMRMVDIWLKEEQRRCEQYLHPSTQEGLVKTCEKVLIANQLNIFKHEFRSLLSAGQEEDLVRIYSLCNRVDGGLAELKAALEKHINERFTSAVEECDERDTKIDVILALRRYNSLVERYFLKDPGFVQVLDQTWAALIDGPLAHLFMDELRELKPTLEGYAGMCEKVLIARNIDVIKDDFRTLLINGRDEALSRTYSRIHPVDDDNLSALTKVLEKHIEEEGTSAVDKCGEENLEIYVNTILEVHRRYSTLVEHSFHNESCFVQALDKACTTFINKNSGTIVSKSASKSPGLLAHYCDWLLKKSAKNPEEVELEDSLTRAMILFKYIEDKDIFEKCHSKMFAKRLVSGLSVNDDAESSMITKLKQMCGCDYTSRLQRMLTDWRSSKELTDAFKDHQRNAGTPLNLDFSIAVFNSGVWPSRQTFTFEIPSELVSCIGRFTDFYNHRHNGRKLTWLLPMSKGELTTNCFQKKYTFTASTVQMSLLLMFNESVEYTIGTLVETLKLKKEVLVQVIDSLVKFQLLELVSEESDCKSSFIDKGLKGAAPVLLDDAIVRLNTSFSNKKLKVDLSKAALRTEVRQEQEQMHKNIEEDRKMVIQAAIVRIMKMRRQLKHQQLMSEVFQQLTSRFKPEAHLIKASKYLQIEGLAEVTLKAIADIPTNQLIAAIVRVMKMRKQLKHQQLVSEVLQQLSSRFKPQKCIEILIEKEYLRRAKGDKDLYEYVPCKKYVQLLEGKNKSNEYLA</sequence>
<dbReference type="Pfam" id="PF26557">
    <property type="entry name" value="Cullin_AB"/>
    <property type="match status" value="1"/>
</dbReference>
<dbReference type="Gene3D" id="3.30.230.130">
    <property type="entry name" value="Cullin, Chain C, Domain 2"/>
    <property type="match status" value="1"/>
</dbReference>
<dbReference type="AlphaFoldDB" id="A0A914W5X7"/>
<dbReference type="InterPro" id="IPR045093">
    <property type="entry name" value="Cullin"/>
</dbReference>
<dbReference type="InterPro" id="IPR036317">
    <property type="entry name" value="Cullin_homology_sf"/>
</dbReference>
<evidence type="ECO:0000256" key="6">
    <source>
        <dbReference type="PROSITE-ProRule" id="PRU00330"/>
    </source>
</evidence>
<keyword evidence="5" id="KW-0832">Ubl conjugation</keyword>
<dbReference type="SUPFAM" id="SSF46785">
    <property type="entry name" value="Winged helix' DNA-binding domain"/>
    <property type="match status" value="2"/>
</dbReference>
<keyword evidence="4" id="KW-0833">Ubl conjugation pathway</keyword>
<evidence type="ECO:0000313" key="10">
    <source>
        <dbReference type="Proteomes" id="UP000887566"/>
    </source>
</evidence>
<dbReference type="Pfam" id="PF10557">
    <property type="entry name" value="Cullin_Nedd8"/>
    <property type="match status" value="2"/>
</dbReference>
<dbReference type="PROSITE" id="PS50069">
    <property type="entry name" value="CULLIN_2"/>
    <property type="match status" value="1"/>
</dbReference>
<dbReference type="SUPFAM" id="SSF75632">
    <property type="entry name" value="Cullin homology domain"/>
    <property type="match status" value="1"/>
</dbReference>
<dbReference type="FunFam" id="1.20.1310.10:FF:000011">
    <property type="entry name" value="Cullin 1"/>
    <property type="match status" value="1"/>
</dbReference>
<dbReference type="Gene3D" id="1.20.1310.10">
    <property type="entry name" value="Cullin Repeats"/>
    <property type="match status" value="5"/>
</dbReference>
<dbReference type="InterPro" id="IPR059120">
    <property type="entry name" value="Cullin-like_AB"/>
</dbReference>
<evidence type="ECO:0000256" key="5">
    <source>
        <dbReference type="ARBA" id="ARBA00022843"/>
    </source>
</evidence>
<dbReference type="SMART" id="SM00182">
    <property type="entry name" value="CULLIN"/>
    <property type="match status" value="1"/>
</dbReference>
<comment type="similarity">
    <text evidence="2 6 7">Belongs to the cullin family.</text>
</comment>
<dbReference type="InterPro" id="IPR016158">
    <property type="entry name" value="Cullin_homology"/>
</dbReference>
<evidence type="ECO:0000256" key="8">
    <source>
        <dbReference type="SAM" id="MobiDB-lite"/>
    </source>
</evidence>
<evidence type="ECO:0000313" key="11">
    <source>
        <dbReference type="WBParaSite" id="PSAMB.scaffold3337size18682.g21163.t1"/>
    </source>
</evidence>
<dbReference type="InterPro" id="IPR019559">
    <property type="entry name" value="Cullin_neddylation_domain"/>
</dbReference>
<comment type="pathway">
    <text evidence="1">Protein modification; protein ubiquitination.</text>
</comment>
<organism evidence="10 11">
    <name type="scientific">Plectus sambesii</name>
    <dbReference type="NCBI Taxonomy" id="2011161"/>
    <lineage>
        <taxon>Eukaryota</taxon>
        <taxon>Metazoa</taxon>
        <taxon>Ecdysozoa</taxon>
        <taxon>Nematoda</taxon>
        <taxon>Chromadorea</taxon>
        <taxon>Plectida</taxon>
        <taxon>Plectina</taxon>
        <taxon>Plectoidea</taxon>
        <taxon>Plectidae</taxon>
        <taxon>Plectus</taxon>
    </lineage>
</organism>
<evidence type="ECO:0000256" key="1">
    <source>
        <dbReference type="ARBA" id="ARBA00004906"/>
    </source>
</evidence>
<proteinExistence type="inferred from homology"/>
<evidence type="ECO:0000256" key="7">
    <source>
        <dbReference type="RuleBase" id="RU003829"/>
    </source>
</evidence>
<dbReference type="WBParaSite" id="PSAMB.scaffold3337size18682.g21163.t1">
    <property type="protein sequence ID" value="PSAMB.scaffold3337size18682.g21163.t1"/>
    <property type="gene ID" value="PSAMB.scaffold3337size18682.g21163"/>
</dbReference>
<name>A0A914W5X7_9BILA</name>
<keyword evidence="3" id="KW-1017">Isopeptide bond</keyword>
<dbReference type="InterPro" id="IPR036390">
    <property type="entry name" value="WH_DNA-bd_sf"/>
</dbReference>
<feature type="domain" description="Cullin family profile" evidence="9">
    <location>
        <begin position="530"/>
        <end position="758"/>
    </location>
</feature>
<protein>
    <submittedName>
        <fullName evidence="11">Cullin family profile domain-containing protein</fullName>
    </submittedName>
</protein>
<dbReference type="GO" id="GO:0031625">
    <property type="term" value="F:ubiquitin protein ligase binding"/>
    <property type="evidence" value="ECO:0007669"/>
    <property type="project" value="InterPro"/>
</dbReference>